<feature type="domain" description="Immunoglobulin" evidence="6">
    <location>
        <begin position="22"/>
        <end position="121"/>
    </location>
</feature>
<dbReference type="EMBL" id="RJVU01070129">
    <property type="protein sequence ID" value="ROI62529.1"/>
    <property type="molecule type" value="Genomic_DNA"/>
</dbReference>
<proteinExistence type="predicted"/>
<dbReference type="PANTHER" id="PTHR12080:SF55">
    <property type="entry name" value="LYMPHOCYTE FUNCTION-ASSOCIATED ANTIGEN 3"/>
    <property type="match status" value="1"/>
</dbReference>
<dbReference type="InterPro" id="IPR015631">
    <property type="entry name" value="CD2/SLAM_rcpt"/>
</dbReference>
<dbReference type="Gene3D" id="2.60.40.10">
    <property type="entry name" value="Immunoglobulins"/>
    <property type="match status" value="3"/>
</dbReference>
<evidence type="ECO:0000256" key="1">
    <source>
        <dbReference type="ARBA" id="ARBA00004370"/>
    </source>
</evidence>
<dbReference type="GO" id="GO:0016020">
    <property type="term" value="C:membrane"/>
    <property type="evidence" value="ECO:0007669"/>
    <property type="project" value="UniProtKB-SubCell"/>
</dbReference>
<protein>
    <submittedName>
        <fullName evidence="7">CD48 antigen</fullName>
    </submittedName>
</protein>
<keyword evidence="3" id="KW-0472">Membrane</keyword>
<dbReference type="InterPro" id="IPR036179">
    <property type="entry name" value="Ig-like_dom_sf"/>
</dbReference>
<reference evidence="7 8" key="1">
    <citation type="submission" date="2018-10" db="EMBL/GenBank/DDBJ databases">
        <title>Genome assembly for a Yunnan-Guizhou Plateau 3E fish, Anabarilius grahami (Regan), and its evolutionary and genetic applications.</title>
        <authorList>
            <person name="Jiang W."/>
        </authorList>
    </citation>
    <scope>NUCLEOTIDE SEQUENCE [LARGE SCALE GENOMIC DNA]</scope>
    <source>
        <strain evidence="7">AG-KIZ</strain>
        <tissue evidence="7">Muscle</tissue>
    </source>
</reference>
<feature type="domain" description="Immunoglobulin" evidence="6">
    <location>
        <begin position="393"/>
        <end position="492"/>
    </location>
</feature>
<feature type="signal peptide" evidence="5">
    <location>
        <begin position="1"/>
        <end position="21"/>
    </location>
</feature>
<dbReference type="PANTHER" id="PTHR12080">
    <property type="entry name" value="SIGNALING LYMPHOCYTIC ACTIVATION MOLECULE"/>
    <property type="match status" value="1"/>
</dbReference>
<sequence length="602" mass="67878">MSLRCLLLVVIVVFISTEAVSDECVKKAVGDQVSFYPDKSLPPNVTSIIWKHINTDGITVKAIEWDEGEILIPNPRFKNITTVDEKTGQITITNLTVEHSGVYTLEINSKEQQQRFNLTVMKRVPKPVMKTERSKVNPDVVYLICEYNETIIWKNSAGEKLNGSELHPKGETLVVKNEGNPVNFYTCTLDNGASEETSDPLYERDLFEAVDVMKAVGDQVSFRPDNFVPPVTSIIWKHINTDGITVKAIEWDEGEIIIPNPRIKDITAVDEKTGQITITNLTVEHSGVYTIDINSKEQQQRFTLTVMKRVPKPVIKIEPSDNPNVVYLRCEYSEPIIWKNSAGETLTGSKITPKGESVTVKSEGNPVNFYTCTLDNGASKETSDPVYKRDLFQGEDVYKVGGRVSFRPDNFVPPPVTSIIWKHINTAGTTVKAIEWDEGEILIPNPRFQNITTVDEKTGQITITNLKVEHSGVYTLDINSKEQKQRFNLTVEEPVPKPVIKVEKIKDNPDVVYLACNYSHKIIWDNSAREVLKISKLHPTGESITVQKKEGNLDNVYTCTLKNRVSEETSDPVYKNKLFKGTTAIYFNITFLGKSLRLIFMF</sequence>
<comment type="subcellular location">
    <subcellularLocation>
        <location evidence="1">Membrane</location>
    </subcellularLocation>
</comment>
<keyword evidence="2 5" id="KW-0732">Signal</keyword>
<accession>A0A3N0XL60</accession>
<dbReference type="OrthoDB" id="8963023at2759"/>
<keyword evidence="4" id="KW-0325">Glycoprotein</keyword>
<dbReference type="SUPFAM" id="SSF48726">
    <property type="entry name" value="Immunoglobulin"/>
    <property type="match status" value="3"/>
</dbReference>
<organism evidence="7 8">
    <name type="scientific">Anabarilius grahami</name>
    <name type="common">Kanglang fish</name>
    <name type="synonym">Barilius grahami</name>
    <dbReference type="NCBI Taxonomy" id="495550"/>
    <lineage>
        <taxon>Eukaryota</taxon>
        <taxon>Metazoa</taxon>
        <taxon>Chordata</taxon>
        <taxon>Craniata</taxon>
        <taxon>Vertebrata</taxon>
        <taxon>Euteleostomi</taxon>
        <taxon>Actinopterygii</taxon>
        <taxon>Neopterygii</taxon>
        <taxon>Teleostei</taxon>
        <taxon>Ostariophysi</taxon>
        <taxon>Cypriniformes</taxon>
        <taxon>Xenocyprididae</taxon>
        <taxon>Xenocypridinae</taxon>
        <taxon>Xenocypridinae incertae sedis</taxon>
        <taxon>Anabarilius</taxon>
    </lineage>
</organism>
<dbReference type="SMART" id="SM00409">
    <property type="entry name" value="IG"/>
    <property type="match status" value="3"/>
</dbReference>
<feature type="chain" id="PRO_5018330417" evidence="5">
    <location>
        <begin position="22"/>
        <end position="602"/>
    </location>
</feature>
<name>A0A3N0XL60_ANAGA</name>
<evidence type="ECO:0000256" key="5">
    <source>
        <dbReference type="SAM" id="SignalP"/>
    </source>
</evidence>
<feature type="domain" description="Immunoglobulin" evidence="6">
    <location>
        <begin position="209"/>
        <end position="307"/>
    </location>
</feature>
<dbReference type="AlphaFoldDB" id="A0A3N0XL60"/>
<evidence type="ECO:0000313" key="8">
    <source>
        <dbReference type="Proteomes" id="UP000281406"/>
    </source>
</evidence>
<evidence type="ECO:0000256" key="4">
    <source>
        <dbReference type="ARBA" id="ARBA00023180"/>
    </source>
</evidence>
<comment type="caution">
    <text evidence="7">The sequence shown here is derived from an EMBL/GenBank/DDBJ whole genome shotgun (WGS) entry which is preliminary data.</text>
</comment>
<dbReference type="SMART" id="SM00710">
    <property type="entry name" value="PbH1"/>
    <property type="match status" value="3"/>
</dbReference>
<evidence type="ECO:0000313" key="7">
    <source>
        <dbReference type="EMBL" id="ROI62529.1"/>
    </source>
</evidence>
<keyword evidence="8" id="KW-1185">Reference proteome</keyword>
<evidence type="ECO:0000256" key="2">
    <source>
        <dbReference type="ARBA" id="ARBA00022729"/>
    </source>
</evidence>
<dbReference type="InterPro" id="IPR006626">
    <property type="entry name" value="PbH1"/>
</dbReference>
<dbReference type="Proteomes" id="UP000281406">
    <property type="component" value="Unassembled WGS sequence"/>
</dbReference>
<dbReference type="InterPro" id="IPR003599">
    <property type="entry name" value="Ig_sub"/>
</dbReference>
<evidence type="ECO:0000256" key="3">
    <source>
        <dbReference type="ARBA" id="ARBA00023136"/>
    </source>
</evidence>
<gene>
    <name evidence="7" type="ORF">DPX16_5202</name>
</gene>
<evidence type="ECO:0000259" key="6">
    <source>
        <dbReference type="SMART" id="SM00409"/>
    </source>
</evidence>
<dbReference type="InterPro" id="IPR013783">
    <property type="entry name" value="Ig-like_fold"/>
</dbReference>